<dbReference type="FunFam" id="2.60.40.10:FF:000504">
    <property type="entry name" value="Bent, isoform J"/>
    <property type="match status" value="1"/>
</dbReference>
<accession>P92027</accession>
<dbReference type="SMART" id="SM00408">
    <property type="entry name" value="IGc2"/>
    <property type="match status" value="1"/>
</dbReference>
<evidence type="ECO:0000259" key="2">
    <source>
        <dbReference type="PROSITE" id="PS50835"/>
    </source>
</evidence>
<dbReference type="InterPro" id="IPR050964">
    <property type="entry name" value="Striated_Muscle_Regulatory"/>
</dbReference>
<dbReference type="PRINTS" id="PR00014">
    <property type="entry name" value="FNTYPEIII"/>
</dbReference>
<dbReference type="FunFam" id="2.60.40.10:FF:000748">
    <property type="entry name" value="Uncharacterized protein, isoform J"/>
    <property type="match status" value="1"/>
</dbReference>
<dbReference type="SUPFAM" id="SSF49265">
    <property type="entry name" value="Fibronectin type III"/>
    <property type="match status" value="1"/>
</dbReference>
<organism evidence="4">
    <name type="scientific">Drosophila grimshawi</name>
    <name type="common">Hawaiian fruit fly</name>
    <name type="synonym">Idiomyia grimshawi</name>
    <dbReference type="NCBI Taxonomy" id="7222"/>
    <lineage>
        <taxon>Eukaryota</taxon>
        <taxon>Metazoa</taxon>
        <taxon>Ecdysozoa</taxon>
        <taxon>Arthropoda</taxon>
        <taxon>Hexapoda</taxon>
        <taxon>Insecta</taxon>
        <taxon>Pterygota</taxon>
        <taxon>Neoptera</taxon>
        <taxon>Endopterygota</taxon>
        <taxon>Diptera</taxon>
        <taxon>Brachycera</taxon>
        <taxon>Muscomorpha</taxon>
        <taxon>Ephydroidea</taxon>
        <taxon>Drosophilidae</taxon>
        <taxon>Drosophila</taxon>
        <taxon>Hawaiian Drosophila</taxon>
    </lineage>
</organism>
<dbReference type="CDD" id="cd00063">
    <property type="entry name" value="FN3"/>
    <property type="match status" value="2"/>
</dbReference>
<protein>
    <submittedName>
        <fullName evidence="4">Projectin</fullName>
    </submittedName>
</protein>
<dbReference type="InterPro" id="IPR003961">
    <property type="entry name" value="FN3_dom"/>
</dbReference>
<feature type="non-terminal residue" evidence="4">
    <location>
        <position position="346"/>
    </location>
</feature>
<dbReference type="EMBL" id="U87811">
    <property type="protein sequence ID" value="AAB49888.1"/>
    <property type="molecule type" value="Genomic_DNA"/>
</dbReference>
<dbReference type="SUPFAM" id="SSF48726">
    <property type="entry name" value="Immunoglobulin"/>
    <property type="match status" value="1"/>
</dbReference>
<evidence type="ECO:0000259" key="3">
    <source>
        <dbReference type="PROSITE" id="PS50853"/>
    </source>
</evidence>
<dbReference type="PROSITE" id="PS50835">
    <property type="entry name" value="IG_LIKE"/>
    <property type="match status" value="1"/>
</dbReference>
<dbReference type="InterPro" id="IPR013098">
    <property type="entry name" value="Ig_I-set"/>
</dbReference>
<dbReference type="SMART" id="SM00409">
    <property type="entry name" value="IG"/>
    <property type="match status" value="1"/>
</dbReference>
<sequence>DPLEMPEPITAKHQFTVPDEPGQPKVIDWDSGNVTLIWTRPVNDGGSRIQGYQIEYRDVVNDSAWNTYEYLIKDTKYQLYNLTNGSEYEFRIKAKNAAGFSKPSPPSMRFKLKGKFNVPSPPGTPQVTKVGKNYVDLKWEKPTSDGGSRITGYIIERRDIGGAVWVKCNDYNVLDTEFTVINLIEMGDYEFRIFAVNAAGRSEPSLCTMPIKVCEVLGGVKPEWISRLQDRVAPCGKDYTLQCAASGKPTPTSRWLKNGKEIQMPAGGRFTCDSHDGIFRLHITNVLSSDDGDYTCEAINSLGFVHTSGYLKIGAPPIINRCPSELYLPEGDNTKIKVYYPGDQPL</sequence>
<dbReference type="SMART" id="SM00060">
    <property type="entry name" value="FN3"/>
    <property type="match status" value="2"/>
</dbReference>
<feature type="domain" description="Fibronectin type-III" evidence="3">
    <location>
        <begin position="121"/>
        <end position="216"/>
    </location>
</feature>
<dbReference type="InterPro" id="IPR007110">
    <property type="entry name" value="Ig-like_dom"/>
</dbReference>
<dbReference type="InterPro" id="IPR036179">
    <property type="entry name" value="Ig-like_dom_sf"/>
</dbReference>
<dbReference type="InterPro" id="IPR013783">
    <property type="entry name" value="Ig-like_fold"/>
</dbReference>
<reference evidence="4" key="1">
    <citation type="submission" date="1997-01" db="EMBL/GenBank/DDBJ databases">
        <title>Variable sequence conservation between D. melanogaster and Hawaiian picture-winged Drosophila.</title>
        <authorList>
            <person name="Edwards K.A."/>
            <person name="Nakano Y."/>
            <person name="Kurihara J."/>
            <person name="Kaneshiro K."/>
            <person name="Yamamoto D."/>
        </authorList>
    </citation>
    <scope>NUCLEOTIDE SEQUENCE</scope>
    <source>
        <strain evidence="4">G1</strain>
    </source>
</reference>
<dbReference type="OrthoDB" id="504170at2759"/>
<name>P92027_DROGR</name>
<gene>
    <name evidence="4" type="primary">Dgri\bt</name>
</gene>
<dbReference type="Gene3D" id="2.60.40.10">
    <property type="entry name" value="Immunoglobulins"/>
    <property type="match status" value="3"/>
</dbReference>
<dbReference type="PROSITE" id="PS50853">
    <property type="entry name" value="FN3"/>
    <property type="match status" value="2"/>
</dbReference>
<dbReference type="FunFam" id="2.60.40.10:FF:002180">
    <property type="entry name" value="Uncharacterized protein, isoform G"/>
    <property type="match status" value="1"/>
</dbReference>
<proteinExistence type="predicted"/>
<dbReference type="Pfam" id="PF00041">
    <property type="entry name" value="fn3"/>
    <property type="match status" value="2"/>
</dbReference>
<evidence type="ECO:0000313" key="4">
    <source>
        <dbReference type="EMBL" id="AAB49888.1"/>
    </source>
</evidence>
<feature type="domain" description="Fibronectin type-III" evidence="3">
    <location>
        <begin position="20"/>
        <end position="115"/>
    </location>
</feature>
<dbReference type="GO" id="GO:0009653">
    <property type="term" value="P:anatomical structure morphogenesis"/>
    <property type="evidence" value="ECO:0007669"/>
    <property type="project" value="UniProtKB-ARBA"/>
</dbReference>
<dbReference type="Pfam" id="PF07679">
    <property type="entry name" value="I-set"/>
    <property type="match status" value="1"/>
</dbReference>
<dbReference type="InterPro" id="IPR003598">
    <property type="entry name" value="Ig_sub2"/>
</dbReference>
<feature type="non-terminal residue" evidence="4">
    <location>
        <position position="1"/>
    </location>
</feature>
<keyword evidence="1" id="KW-0677">Repeat</keyword>
<dbReference type="GO" id="GO:0030154">
    <property type="term" value="P:cell differentiation"/>
    <property type="evidence" value="ECO:0007669"/>
    <property type="project" value="UniProtKB-ARBA"/>
</dbReference>
<dbReference type="PANTHER" id="PTHR13817:SF151">
    <property type="entry name" value="TITIN"/>
    <property type="match status" value="1"/>
</dbReference>
<feature type="domain" description="Ig-like" evidence="2">
    <location>
        <begin position="222"/>
        <end position="312"/>
    </location>
</feature>
<dbReference type="InterPro" id="IPR036116">
    <property type="entry name" value="FN3_sf"/>
</dbReference>
<evidence type="ECO:0000256" key="1">
    <source>
        <dbReference type="ARBA" id="ARBA00022737"/>
    </source>
</evidence>
<dbReference type="PANTHER" id="PTHR13817">
    <property type="entry name" value="TITIN"/>
    <property type="match status" value="1"/>
</dbReference>
<dbReference type="AlphaFoldDB" id="P92027"/>
<dbReference type="InterPro" id="IPR003599">
    <property type="entry name" value="Ig_sub"/>
</dbReference>